<proteinExistence type="predicted"/>
<organism evidence="4 5">
    <name type="scientific">Ralstonia pickettii</name>
    <name type="common">Burkholderia pickettii</name>
    <dbReference type="NCBI Taxonomy" id="329"/>
    <lineage>
        <taxon>Bacteria</taxon>
        <taxon>Pseudomonadati</taxon>
        <taxon>Pseudomonadota</taxon>
        <taxon>Betaproteobacteria</taxon>
        <taxon>Burkholderiales</taxon>
        <taxon>Burkholderiaceae</taxon>
        <taxon>Ralstonia</taxon>
    </lineage>
</organism>
<dbReference type="InterPro" id="IPR046864">
    <property type="entry name" value="VasX_N"/>
</dbReference>
<evidence type="ECO:0000256" key="1">
    <source>
        <dbReference type="SAM" id="MobiDB-lite"/>
    </source>
</evidence>
<dbReference type="Pfam" id="PF20249">
    <property type="entry name" value="VasX_N"/>
    <property type="match status" value="1"/>
</dbReference>
<protein>
    <recommendedName>
        <fullName evidence="3">Toxin VasX N-terminal region domain-containing protein</fullName>
    </recommendedName>
</protein>
<feature type="domain" description="Toxin VasX N-terminal region" evidence="3">
    <location>
        <begin position="22"/>
        <end position="193"/>
    </location>
</feature>
<dbReference type="Proteomes" id="UP000441032">
    <property type="component" value="Unassembled WGS sequence"/>
</dbReference>
<feature type="transmembrane region" description="Helical" evidence="2">
    <location>
        <begin position="976"/>
        <end position="1003"/>
    </location>
</feature>
<feature type="transmembrane region" description="Helical" evidence="2">
    <location>
        <begin position="892"/>
        <end position="914"/>
    </location>
</feature>
<dbReference type="AlphaFoldDB" id="A0A7X2LCV2"/>
<dbReference type="InterPro" id="IPR048126">
    <property type="entry name" value="Toxin_VasX"/>
</dbReference>
<dbReference type="RefSeq" id="WP_154207858.1">
    <property type="nucleotide sequence ID" value="NZ_WJYN01000007.1"/>
</dbReference>
<evidence type="ECO:0000259" key="3">
    <source>
        <dbReference type="Pfam" id="PF20249"/>
    </source>
</evidence>
<comment type="caution">
    <text evidence="4">The sequence shown here is derived from an EMBL/GenBank/DDBJ whole genome shotgun (WGS) entry which is preliminary data.</text>
</comment>
<sequence length="1195" mass="129912">MAGNSATSSPGGKPAHMHGADCQQCGRIYFPLLLVRPTVVDMRYQGILKESDYVYASSLDSEFGELKREGTVPAVRLLAEGFVLVFYKDRGKWDLWRSYNDGTLKKLLEQVTPDEYAKMSDGLKDDAKGSVCARGASNLPAGLITLVGPNTQSEIWFAYTPHLWAPQVLRDYTSDSHGKRAERMTEFKAKAWLDDSTLPSKGAMLLNTDALLHNVIEFNGAIPKTGADHASILTAFENALVPLTTARLGKAQAMTQAVRNIEKTAGPKSKDKALILMLRDPIGVVAEHNQIRLMALEAKKAWSVGAPDYKGIDADPQRAWKLRSSLHAQTIEGWAIAQAREEVRRNITREMNRNIPPMTEEDFKKGMASGKLPKGATFEPIPYRDVDYSRILKGELPTSTTRLDGEGRPVPQTVGSRDHPGQQTTLGYPRVPSTDVKAVADRHYGGQTATGRRDRYREKLRFRELSDWRTTYQKASDRWDKEFIAKRDIDYVAWLKSSSLELVMGHDFDWSINLKNIQSSLGTISQQVADVVARFVAVDKACGGGALGDVSAKVFVTMLDKPVDDPKNWADRALVVPFDAIQAIMSDPGKRKDNIEKIAGVLEVSLLVREQLKAHQEELARAAESIAATKEQALHLATAALDEAKAKVAGIPKTDPAKLENYYRFHIRTRVLMEQVTHPDVAQPYVTVRFKIAQGDALDAVAEAFSKGQLEATMTNKAATTRAERRETGRSLRKLAGRPGLDVPESYPVMMTQETLARIQKQAARAGEELIEVVPDDVLGGLKQPFKLPKSLATKLIGEQATAGRATLQALMGEKSHVLRVLAVFQIWALLVSVKSLKNAQGYEFVDALMSVFSCVAGLTQGSLAVSMTAIEVRTVGAGLKLVPRAAANLNALRLASGLAGAAGSVFDAVGSFAKYAARKNSGDAQAANEYFKAGLMFAGSAASMALGAGALFLAGMEGKAATGLAQTITSRIISAAALETLGAALTGIGIIVGIVGFAWSLYALYMEDDLNDAFLKRSYWGIGDQPISSFGDPKVTSKNASQSSAWVRRGLDEEMQAFSGLTLGIKVTLEWAREEIGKPSVADVVSPILVGGYKYLTRGHVLKAKLESASHGDNRLVSWTMTVKDGAGKSLTGLADKDVSLRTDKDSGRDVLEIVLPLDGAAYEHAAQAEFSYNLYEQYERVSLSGDTIKVKKD</sequence>
<name>A0A7X2LCV2_RALPI</name>
<dbReference type="CDD" id="cd20707">
    <property type="entry name" value="MIX_III"/>
    <property type="match status" value="1"/>
</dbReference>
<gene>
    <name evidence="4" type="ORF">GJQ57_18730</name>
</gene>
<keyword evidence="2" id="KW-0812">Transmembrane</keyword>
<keyword evidence="2" id="KW-1133">Transmembrane helix</keyword>
<feature type="region of interest" description="Disordered" evidence="1">
    <location>
        <begin position="398"/>
        <end position="430"/>
    </location>
</feature>
<feature type="transmembrane region" description="Helical" evidence="2">
    <location>
        <begin position="934"/>
        <end position="955"/>
    </location>
</feature>
<accession>A0A7X2LCV2</accession>
<dbReference type="NCBIfam" id="NF041559">
    <property type="entry name" value="BTH_I2691_fam"/>
    <property type="match status" value="1"/>
</dbReference>
<evidence type="ECO:0000256" key="2">
    <source>
        <dbReference type="SAM" id="Phobius"/>
    </source>
</evidence>
<dbReference type="EMBL" id="WJYN01000007">
    <property type="protein sequence ID" value="MRT00683.1"/>
    <property type="molecule type" value="Genomic_DNA"/>
</dbReference>
<evidence type="ECO:0000313" key="5">
    <source>
        <dbReference type="Proteomes" id="UP000441032"/>
    </source>
</evidence>
<keyword evidence="2" id="KW-0472">Membrane</keyword>
<evidence type="ECO:0000313" key="4">
    <source>
        <dbReference type="EMBL" id="MRT00683.1"/>
    </source>
</evidence>
<reference evidence="4 5" key="1">
    <citation type="submission" date="2019-11" db="EMBL/GenBank/DDBJ databases">
        <title>Phenotypic characterization of an OXA-22 and OXA-60 co-producing Ralstonia pickettii clinical strain.</title>
        <authorList>
            <person name="He F."/>
        </authorList>
    </citation>
    <scope>NUCLEOTIDE SEQUENCE [LARGE SCALE GENOMIC DNA]</scope>
    <source>
        <strain evidence="4 5">PSLESD1</strain>
    </source>
</reference>